<protein>
    <submittedName>
        <fullName evidence="1">Uncharacterized protein</fullName>
    </submittedName>
</protein>
<accession>A0ACB8VHQ2</accession>
<keyword evidence="2" id="KW-1185">Reference proteome</keyword>
<dbReference type="Proteomes" id="UP000831701">
    <property type="component" value="Chromosome 21"/>
</dbReference>
<gene>
    <name evidence="1" type="ORF">L3Q82_018019</name>
</gene>
<dbReference type="EMBL" id="CM041551">
    <property type="protein sequence ID" value="KAI3355151.1"/>
    <property type="molecule type" value="Genomic_DNA"/>
</dbReference>
<sequence length="1248" mass="137456">MFLLILSGREERAAVVGIENPAFDAGGSTELSVPPVWLGREIRGDRPDSTLAAHPKKMELQAPAKERGNKRAQNYFDPLSAEQTDPRHCRMAGVSAEDELELTTLNADENRLYQRMAALLDEDDTFVNIPGTLLASRDEEVLEVKAGDPVLQRRLLLHGGGDASGSGPSQAHTTAKTQAGASAGLGGEAGLDSGRMVMGSESAVKISTAKEVIPHYAQQLRERVRPDMITLGSLSLQQQAAQKGPLKRSEWAKRKKKLMAFFTGNVKVKAREPRSQRGCDEAAREAEATAKAEHAASVANREEGERERRERKTQCLPLMPSIYLLNYPSFYKHLIPSHRQARAPIELLLATEWNNRESKMQVAVNRVSFLCLCVVYVCVCVCACSSRTAESPSLRALGEGQEETATKYGQMTELPESSFLKQPGRWQVRSASRFNVWKALKRYFSERTAACQQNHGGSLARAFDLICRSAVNQSSTPQPVDVCVCCLRATRDKLPRGLYTVSVSLHSQLGGPALARWSEKEQRPWAVSTEPIEHHGRSYDTDLHINQNLFMILPTACEVVPSMVLVFQLIALPGDSSHISSVLAWGAFPVCGPSLGLVQGRFKTPLLRGEPNTQLDQFRKIETLISSDLDHWLCNLYFQVKRLPSGKDGGPEPCITLSISPPNPAAMPQPEVHHGQAQGQLPLQPQPPSQARLCPQPQPYPHQQPHAGASSRAGEPTVVHSHRGSPLHLSADSACSSSSLPGKNSSLGAISGNTGEKSDPCREKAEGGIHYKKKPIKKTNSCGPSMSGSSAPPRQADKQKMQPSMENLSTEEMEEYTFSLQSALTGSGSRPSRLSTRARLALRMLPSELGLPLPRQQQPHSSWRGSVRQLGLIMLLLALMWFVRLYLHYCSQWLYLQAIAVPVNKFQFHALHTVDLVYQSSLLHTREELAMVVVGPLTLNAVTFLLVLIRWGCQQIFGSLPSFTSKFIMAQGVWTVLDPLAVFAVDAVLGRLAYSPDTPVGDSAKLYWHFYRADQSGAAGVIITLFLYAVLSLLSITILYIYLLRFHNDGRMLDVFQRLTAKEGAYFLPQDLELSNQELSYIVKKAEQWRGFNGERRKVAVYDYICAVEDPLAGSATPSEPPGEGGPLPEGETSTHVAIYTLYLSGLKQRYRNFLRQPDGAIIEVIGEMEGVDNAARMVTCQGQGSANQREDEKGASAPHQLRKRKKLFGPHHTESKQRKGPIVWSQQEEAGAAPVLHCKISTNEIKA</sequence>
<comment type="caution">
    <text evidence="1">The sequence shown here is derived from an EMBL/GenBank/DDBJ whole genome shotgun (WGS) entry which is preliminary data.</text>
</comment>
<organism evidence="1 2">
    <name type="scientific">Scortum barcoo</name>
    <name type="common">barcoo grunter</name>
    <dbReference type="NCBI Taxonomy" id="214431"/>
    <lineage>
        <taxon>Eukaryota</taxon>
        <taxon>Metazoa</taxon>
        <taxon>Chordata</taxon>
        <taxon>Craniata</taxon>
        <taxon>Vertebrata</taxon>
        <taxon>Euteleostomi</taxon>
        <taxon>Actinopterygii</taxon>
        <taxon>Neopterygii</taxon>
        <taxon>Teleostei</taxon>
        <taxon>Neoteleostei</taxon>
        <taxon>Acanthomorphata</taxon>
        <taxon>Eupercaria</taxon>
        <taxon>Centrarchiformes</taxon>
        <taxon>Terapontoidei</taxon>
        <taxon>Terapontidae</taxon>
        <taxon>Scortum</taxon>
    </lineage>
</organism>
<proteinExistence type="predicted"/>
<reference evidence="1" key="1">
    <citation type="submission" date="2022-04" db="EMBL/GenBank/DDBJ databases">
        <title>Jade perch genome.</title>
        <authorList>
            <person name="Chao B."/>
        </authorList>
    </citation>
    <scope>NUCLEOTIDE SEQUENCE</scope>
    <source>
        <strain evidence="1">CB-2022</strain>
    </source>
</reference>
<feature type="non-terminal residue" evidence="1">
    <location>
        <position position="1248"/>
    </location>
</feature>
<name>A0ACB8VHQ2_9TELE</name>
<evidence type="ECO:0000313" key="1">
    <source>
        <dbReference type="EMBL" id="KAI3355151.1"/>
    </source>
</evidence>
<evidence type="ECO:0000313" key="2">
    <source>
        <dbReference type="Proteomes" id="UP000831701"/>
    </source>
</evidence>